<sequence>RKHTNSASSTRSSISEYSLTKFNSNDSNQTQQMTLPTSFSSSNKRTKSVRKRIDDDGLTKVP</sequence>
<name>A0A8S3CEE9_9BILA</name>
<feature type="region of interest" description="Disordered" evidence="1">
    <location>
        <begin position="1"/>
        <end position="62"/>
    </location>
</feature>
<protein>
    <submittedName>
        <fullName evidence="2">Uncharacterized protein</fullName>
    </submittedName>
</protein>
<feature type="compositionally biased region" description="Polar residues" evidence="1">
    <location>
        <begin position="20"/>
        <end position="43"/>
    </location>
</feature>
<feature type="non-terminal residue" evidence="2">
    <location>
        <position position="1"/>
    </location>
</feature>
<reference evidence="2" key="1">
    <citation type="submission" date="2021-02" db="EMBL/GenBank/DDBJ databases">
        <authorList>
            <person name="Nowell W R."/>
        </authorList>
    </citation>
    <scope>NUCLEOTIDE SEQUENCE</scope>
</reference>
<evidence type="ECO:0000313" key="3">
    <source>
        <dbReference type="Proteomes" id="UP000676336"/>
    </source>
</evidence>
<proteinExistence type="predicted"/>
<feature type="compositionally biased region" description="Basic and acidic residues" evidence="1">
    <location>
        <begin position="51"/>
        <end position="62"/>
    </location>
</feature>
<feature type="compositionally biased region" description="Low complexity" evidence="1">
    <location>
        <begin position="1"/>
        <end position="18"/>
    </location>
</feature>
<dbReference type="Proteomes" id="UP000676336">
    <property type="component" value="Unassembled WGS sequence"/>
</dbReference>
<dbReference type="EMBL" id="CAJOBI010177163">
    <property type="protein sequence ID" value="CAF4912105.1"/>
    <property type="molecule type" value="Genomic_DNA"/>
</dbReference>
<organism evidence="2 3">
    <name type="scientific">Rotaria magnacalcarata</name>
    <dbReference type="NCBI Taxonomy" id="392030"/>
    <lineage>
        <taxon>Eukaryota</taxon>
        <taxon>Metazoa</taxon>
        <taxon>Spiralia</taxon>
        <taxon>Gnathifera</taxon>
        <taxon>Rotifera</taxon>
        <taxon>Eurotatoria</taxon>
        <taxon>Bdelloidea</taxon>
        <taxon>Philodinida</taxon>
        <taxon>Philodinidae</taxon>
        <taxon>Rotaria</taxon>
    </lineage>
</organism>
<dbReference type="AlphaFoldDB" id="A0A8S3CEE9"/>
<comment type="caution">
    <text evidence="2">The sequence shown here is derived from an EMBL/GenBank/DDBJ whole genome shotgun (WGS) entry which is preliminary data.</text>
</comment>
<evidence type="ECO:0000256" key="1">
    <source>
        <dbReference type="SAM" id="MobiDB-lite"/>
    </source>
</evidence>
<feature type="non-terminal residue" evidence="2">
    <location>
        <position position="62"/>
    </location>
</feature>
<gene>
    <name evidence="2" type="ORF">SMN809_LOCUS52276</name>
</gene>
<accession>A0A8S3CEE9</accession>
<evidence type="ECO:0000313" key="2">
    <source>
        <dbReference type="EMBL" id="CAF4912105.1"/>
    </source>
</evidence>